<dbReference type="Pfam" id="PF07662">
    <property type="entry name" value="Nucleos_tra2_C"/>
    <property type="match status" value="1"/>
</dbReference>
<organism evidence="11 12">
    <name type="scientific">Moellerella wisconsensis</name>
    <dbReference type="NCBI Taxonomy" id="158849"/>
    <lineage>
        <taxon>Bacteria</taxon>
        <taxon>Pseudomonadati</taxon>
        <taxon>Pseudomonadota</taxon>
        <taxon>Gammaproteobacteria</taxon>
        <taxon>Enterobacterales</taxon>
        <taxon>Morganellaceae</taxon>
        <taxon>Moellerella</taxon>
    </lineage>
</organism>
<dbReference type="InterPro" id="IPR008276">
    <property type="entry name" value="C_nuclsd_transpt"/>
</dbReference>
<feature type="transmembrane region" description="Helical" evidence="7">
    <location>
        <begin position="255"/>
        <end position="277"/>
    </location>
</feature>
<dbReference type="Pfam" id="PF01773">
    <property type="entry name" value="Nucleos_tra2_N"/>
    <property type="match status" value="1"/>
</dbReference>
<keyword evidence="5 7" id="KW-1133">Transmembrane helix</keyword>
<dbReference type="GO" id="GO:0005337">
    <property type="term" value="F:nucleoside transmembrane transporter activity"/>
    <property type="evidence" value="ECO:0007669"/>
    <property type="project" value="InterPro"/>
</dbReference>
<evidence type="ECO:0000256" key="6">
    <source>
        <dbReference type="ARBA" id="ARBA00023136"/>
    </source>
</evidence>
<dbReference type="NCBIfam" id="TIGR00804">
    <property type="entry name" value="nupC"/>
    <property type="match status" value="1"/>
</dbReference>
<comment type="caution">
    <text evidence="7">Lacks conserved residue(s) required for the propagation of feature annotation.</text>
</comment>
<dbReference type="GO" id="GO:0015293">
    <property type="term" value="F:symporter activity"/>
    <property type="evidence" value="ECO:0007669"/>
    <property type="project" value="TreeGrafter"/>
</dbReference>
<gene>
    <name evidence="11" type="ORF">MNY72_04545</name>
</gene>
<feature type="transmembrane region" description="Helical" evidence="7">
    <location>
        <begin position="283"/>
        <end position="308"/>
    </location>
</feature>
<keyword evidence="3" id="KW-1003">Cell membrane</keyword>
<sequence length="420" mass="43949">MSVLGMVTLIVIAIIFSNNRRAINKRTVIGAFLLQVSLGAFVLYIPAGRKVLAALSDGISNIIAYGEVGTQFIFGGLVSDKMFELFGGGGFIFALRVLPAIVFFSSLIAVLYYLGAMTFIINLIGGGLHKLLGTSRTESLSATANIFVGLTEAPLVIRPYISTMTRSELFAVMCGGAASIAGSILAGYALLGIQLEYLLAASFMAAPGGLFFAKLLEPETEEPQPISLSNKLMAEEKPENVIDAAASGAASGMQLALNVGAMLLAFIALIALINGVLGYVGSVFGYTGLSLELILGWIFSPLAFLLGIPWEDAHIAGSLIGQKFILNEFVAFSNLSPYLQPDADVAAMGLQVISEHTKAVISFALCGFANIAAVAILLGGIGSLAPNRRKDVAQLGFKAICAGTLSNLMSAALASFFLLL</sequence>
<accession>A0A9Q8Q4S2</accession>
<evidence type="ECO:0000259" key="9">
    <source>
        <dbReference type="Pfam" id="PF07662"/>
    </source>
</evidence>
<dbReference type="Pfam" id="PF07670">
    <property type="entry name" value="Gate"/>
    <property type="match status" value="1"/>
</dbReference>
<dbReference type="InterPro" id="IPR018270">
    <property type="entry name" value="C_nuclsd_transpt_met_bac"/>
</dbReference>
<feature type="domain" description="Nucleoside transporter/FeoB GTPase Gate" evidence="10">
    <location>
        <begin position="94"/>
        <end position="191"/>
    </location>
</feature>
<feature type="transmembrane region" description="Helical" evidence="7">
    <location>
        <begin position="359"/>
        <end position="385"/>
    </location>
</feature>
<dbReference type="InterPro" id="IPR011642">
    <property type="entry name" value="Gate_dom"/>
</dbReference>
<evidence type="ECO:0000256" key="4">
    <source>
        <dbReference type="ARBA" id="ARBA00022692"/>
    </source>
</evidence>
<keyword evidence="6 7" id="KW-0472">Membrane</keyword>
<protein>
    <recommendedName>
        <fullName evidence="7">Nucleoside permease</fullName>
    </recommendedName>
</protein>
<dbReference type="InterPro" id="IPR011657">
    <property type="entry name" value="CNT_C_dom"/>
</dbReference>
<dbReference type="RefSeq" id="WP_197075999.1">
    <property type="nucleotide sequence ID" value="NZ_CAWMFK010000003.1"/>
</dbReference>
<feature type="transmembrane region" description="Helical" evidence="7">
    <location>
        <begin position="27"/>
        <end position="47"/>
    </location>
</feature>
<feature type="transmembrane region" description="Helical" evidence="7">
    <location>
        <begin position="397"/>
        <end position="419"/>
    </location>
</feature>
<feature type="domain" description="Concentrative nucleoside transporter N-terminal" evidence="8">
    <location>
        <begin position="4"/>
        <end position="77"/>
    </location>
</feature>
<dbReference type="PANTHER" id="PTHR10590:SF4">
    <property type="entry name" value="SOLUTE CARRIER FAMILY 28 MEMBER 3"/>
    <property type="match status" value="1"/>
</dbReference>
<evidence type="ECO:0000313" key="12">
    <source>
        <dbReference type="Proteomes" id="UP000829116"/>
    </source>
</evidence>
<comment type="similarity">
    <text evidence="2 7">Belongs to the concentrative nucleoside transporter (CNT) (TC 2.A.41) family.</text>
</comment>
<proteinExistence type="inferred from homology"/>
<dbReference type="AlphaFoldDB" id="A0A9Q8Q4S2"/>
<dbReference type="GeneID" id="79716440"/>
<dbReference type="Proteomes" id="UP000829116">
    <property type="component" value="Chromosome"/>
</dbReference>
<feature type="transmembrane region" description="Helical" evidence="7">
    <location>
        <begin position="85"/>
        <end position="104"/>
    </location>
</feature>
<keyword evidence="4 7" id="KW-0812">Transmembrane</keyword>
<evidence type="ECO:0000256" key="1">
    <source>
        <dbReference type="ARBA" id="ARBA00004651"/>
    </source>
</evidence>
<feature type="domain" description="Concentrative nucleoside transporter C-terminal" evidence="9">
    <location>
        <begin position="197"/>
        <end position="414"/>
    </location>
</feature>
<dbReference type="GO" id="GO:0005886">
    <property type="term" value="C:plasma membrane"/>
    <property type="evidence" value="ECO:0007669"/>
    <property type="project" value="UniProtKB-SubCell"/>
</dbReference>
<evidence type="ECO:0000259" key="10">
    <source>
        <dbReference type="Pfam" id="PF07670"/>
    </source>
</evidence>
<dbReference type="EMBL" id="CP093245">
    <property type="protein sequence ID" value="UNH32247.1"/>
    <property type="molecule type" value="Genomic_DNA"/>
</dbReference>
<comment type="subcellular location">
    <subcellularLocation>
        <location evidence="1">Cell membrane</location>
        <topology evidence="1">Multi-pass membrane protein</topology>
    </subcellularLocation>
</comment>
<evidence type="ECO:0000313" key="11">
    <source>
        <dbReference type="EMBL" id="UNH32247.1"/>
    </source>
</evidence>
<dbReference type="InterPro" id="IPR002668">
    <property type="entry name" value="CNT_N_dom"/>
</dbReference>
<evidence type="ECO:0000256" key="5">
    <source>
        <dbReference type="ARBA" id="ARBA00022989"/>
    </source>
</evidence>
<evidence type="ECO:0000256" key="3">
    <source>
        <dbReference type="ARBA" id="ARBA00022475"/>
    </source>
</evidence>
<reference evidence="11" key="1">
    <citation type="submission" date="2022-03" db="EMBL/GenBank/DDBJ databases">
        <title>ESBL-producing Moellerella wisconsensis and Escherichia marmotae isolated from wild game meat.</title>
        <authorList>
            <person name="Biggel M."/>
        </authorList>
    </citation>
    <scope>NUCLEOTIDE SEQUENCE</scope>
    <source>
        <strain evidence="11">W51</strain>
    </source>
</reference>
<feature type="transmembrane region" description="Helical" evidence="7">
    <location>
        <begin position="169"/>
        <end position="191"/>
    </location>
</feature>
<evidence type="ECO:0000259" key="8">
    <source>
        <dbReference type="Pfam" id="PF01773"/>
    </source>
</evidence>
<dbReference type="PANTHER" id="PTHR10590">
    <property type="entry name" value="SODIUM/NUCLEOSIDE COTRANSPORTER"/>
    <property type="match status" value="1"/>
</dbReference>
<keyword evidence="7" id="KW-0813">Transport</keyword>
<evidence type="ECO:0000256" key="2">
    <source>
        <dbReference type="ARBA" id="ARBA00009033"/>
    </source>
</evidence>
<name>A0A9Q8Q4S2_9GAMM</name>
<evidence type="ECO:0000256" key="7">
    <source>
        <dbReference type="RuleBase" id="RU362018"/>
    </source>
</evidence>